<dbReference type="Proteomes" id="UP000689967">
    <property type="component" value="Unassembled WGS sequence"/>
</dbReference>
<dbReference type="InterPro" id="IPR008144">
    <property type="entry name" value="Guanylate_kin-like_dom"/>
</dbReference>
<evidence type="ECO:0000256" key="2">
    <source>
        <dbReference type="ARBA" id="ARBA00012961"/>
    </source>
</evidence>
<feature type="domain" description="Guanylate kinase-like" evidence="10">
    <location>
        <begin position="11"/>
        <end position="190"/>
    </location>
</feature>
<evidence type="ECO:0000313" key="11">
    <source>
        <dbReference type="EMBL" id="MBU8546265.1"/>
    </source>
</evidence>
<gene>
    <name evidence="9 11" type="primary">gmk</name>
    <name evidence="11" type="ORF">JJQ90_21270</name>
</gene>
<reference evidence="11 12" key="1">
    <citation type="submission" date="2021-01" db="EMBL/GenBank/DDBJ databases">
        <title>Roseomonas sp. nov, a bacterium isolated from an oil production mixture in Yumen Oilfield.</title>
        <authorList>
            <person name="Wu D."/>
        </authorList>
    </citation>
    <scope>NUCLEOTIDE SEQUENCE [LARGE SCALE GENOMIC DNA]</scope>
    <source>
        <strain evidence="11 12">ROY-5-3</strain>
    </source>
</reference>
<evidence type="ECO:0000256" key="4">
    <source>
        <dbReference type="ARBA" id="ARBA00022679"/>
    </source>
</evidence>
<sequence length="212" mass="23508">MTDPSHAPRRGVCLVLASAPGVGKTSVSRALLEMEPELALSVSATTRAPRPGELEGVHYFFRTPEQFDAMVEAGEFLEYAKFIGRSYGTPRAAVEASLAAGRDVLFDIEWQGHRQLRERLPGDVVGVCLLPPSMAELERRLRGRAQDSEAEIARRLIAAKDEIAHWADFDHVLVNRDFDRTVAEVRAILHAARNTRARQPWLPDFIAGLIGE</sequence>
<comment type="caution">
    <text evidence="9">Lacks conserved residue(s) required for the propagation of feature annotation.</text>
</comment>
<proteinExistence type="inferred from homology"/>
<keyword evidence="6 9" id="KW-0418">Kinase</keyword>
<dbReference type="SMART" id="SM00072">
    <property type="entry name" value="GuKc"/>
    <property type="match status" value="1"/>
</dbReference>
<keyword evidence="9" id="KW-0963">Cytoplasm</keyword>
<keyword evidence="12" id="KW-1185">Reference proteome</keyword>
<dbReference type="Pfam" id="PF00625">
    <property type="entry name" value="Guanylate_kin"/>
    <property type="match status" value="1"/>
</dbReference>
<evidence type="ECO:0000256" key="1">
    <source>
        <dbReference type="ARBA" id="ARBA00005790"/>
    </source>
</evidence>
<dbReference type="CDD" id="cd00071">
    <property type="entry name" value="GMPK"/>
    <property type="match status" value="1"/>
</dbReference>
<comment type="caution">
    <text evidence="11">The sequence shown here is derived from an EMBL/GenBank/DDBJ whole genome shotgun (WGS) entry which is preliminary data.</text>
</comment>
<name>A0ABS6HG46_9PROT</name>
<evidence type="ECO:0000313" key="12">
    <source>
        <dbReference type="Proteomes" id="UP000689967"/>
    </source>
</evidence>
<evidence type="ECO:0000256" key="9">
    <source>
        <dbReference type="HAMAP-Rule" id="MF_00328"/>
    </source>
</evidence>
<evidence type="ECO:0000256" key="8">
    <source>
        <dbReference type="ARBA" id="ARBA00030128"/>
    </source>
</evidence>
<evidence type="ECO:0000256" key="7">
    <source>
        <dbReference type="ARBA" id="ARBA00022840"/>
    </source>
</evidence>
<dbReference type="InterPro" id="IPR017665">
    <property type="entry name" value="Guanylate_kinase"/>
</dbReference>
<dbReference type="PROSITE" id="PS50052">
    <property type="entry name" value="GUANYLATE_KINASE_2"/>
    <property type="match status" value="1"/>
</dbReference>
<organism evidence="11 12">
    <name type="scientific">Falsiroseomonas oleicola</name>
    <dbReference type="NCBI Taxonomy" id="2801474"/>
    <lineage>
        <taxon>Bacteria</taxon>
        <taxon>Pseudomonadati</taxon>
        <taxon>Pseudomonadota</taxon>
        <taxon>Alphaproteobacteria</taxon>
        <taxon>Acetobacterales</taxon>
        <taxon>Roseomonadaceae</taxon>
        <taxon>Falsiroseomonas</taxon>
    </lineage>
</organism>
<dbReference type="InterPro" id="IPR008145">
    <property type="entry name" value="GK/Ca_channel_bsu"/>
</dbReference>
<dbReference type="RefSeq" id="WP_216878286.1">
    <property type="nucleotide sequence ID" value="NZ_JAERQM010000007.1"/>
</dbReference>
<comment type="similarity">
    <text evidence="1 9">Belongs to the guanylate kinase family.</text>
</comment>
<dbReference type="InterPro" id="IPR020590">
    <property type="entry name" value="Guanylate_kinase_CS"/>
</dbReference>
<keyword evidence="4 9" id="KW-0808">Transferase</keyword>
<dbReference type="PANTHER" id="PTHR23117:SF13">
    <property type="entry name" value="GUANYLATE KINASE"/>
    <property type="match status" value="1"/>
</dbReference>
<keyword evidence="5 9" id="KW-0547">Nucleotide-binding</keyword>
<dbReference type="EMBL" id="JAERQM010000007">
    <property type="protein sequence ID" value="MBU8546265.1"/>
    <property type="molecule type" value="Genomic_DNA"/>
</dbReference>
<comment type="function">
    <text evidence="9">Essential for recycling GMP and indirectly, cGMP.</text>
</comment>
<evidence type="ECO:0000256" key="5">
    <source>
        <dbReference type="ARBA" id="ARBA00022741"/>
    </source>
</evidence>
<evidence type="ECO:0000256" key="3">
    <source>
        <dbReference type="ARBA" id="ARBA00016296"/>
    </source>
</evidence>
<comment type="catalytic activity">
    <reaction evidence="9">
        <text>GMP + ATP = GDP + ADP</text>
        <dbReference type="Rhea" id="RHEA:20780"/>
        <dbReference type="ChEBI" id="CHEBI:30616"/>
        <dbReference type="ChEBI" id="CHEBI:58115"/>
        <dbReference type="ChEBI" id="CHEBI:58189"/>
        <dbReference type="ChEBI" id="CHEBI:456216"/>
        <dbReference type="EC" id="2.7.4.8"/>
    </reaction>
</comment>
<protein>
    <recommendedName>
        <fullName evidence="3 9">Guanylate kinase</fullName>
        <ecNumber evidence="2 9">2.7.4.8</ecNumber>
    </recommendedName>
    <alternativeName>
        <fullName evidence="8 9">GMP kinase</fullName>
    </alternativeName>
</protein>
<dbReference type="PROSITE" id="PS00856">
    <property type="entry name" value="GUANYLATE_KINASE_1"/>
    <property type="match status" value="1"/>
</dbReference>
<dbReference type="GO" id="GO:0004385">
    <property type="term" value="F:GMP kinase activity"/>
    <property type="evidence" value="ECO:0007669"/>
    <property type="project" value="UniProtKB-EC"/>
</dbReference>
<accession>A0ABS6HG46</accession>
<dbReference type="NCBIfam" id="TIGR03263">
    <property type="entry name" value="guanyl_kin"/>
    <property type="match status" value="1"/>
</dbReference>
<keyword evidence="7 9" id="KW-0067">ATP-binding</keyword>
<comment type="subcellular location">
    <subcellularLocation>
        <location evidence="9">Cytoplasm</location>
    </subcellularLocation>
</comment>
<evidence type="ECO:0000259" key="10">
    <source>
        <dbReference type="PROSITE" id="PS50052"/>
    </source>
</evidence>
<evidence type="ECO:0000256" key="6">
    <source>
        <dbReference type="ARBA" id="ARBA00022777"/>
    </source>
</evidence>
<dbReference type="EC" id="2.7.4.8" evidence="2 9"/>
<dbReference type="HAMAP" id="MF_00328">
    <property type="entry name" value="Guanylate_kinase"/>
    <property type="match status" value="1"/>
</dbReference>
<dbReference type="PANTHER" id="PTHR23117">
    <property type="entry name" value="GUANYLATE KINASE-RELATED"/>
    <property type="match status" value="1"/>
</dbReference>